<organism evidence="2 3">
    <name type="scientific">Shouchella lehensis G1</name>
    <dbReference type="NCBI Taxonomy" id="1246626"/>
    <lineage>
        <taxon>Bacteria</taxon>
        <taxon>Bacillati</taxon>
        <taxon>Bacillota</taxon>
        <taxon>Bacilli</taxon>
        <taxon>Bacillales</taxon>
        <taxon>Bacillaceae</taxon>
        <taxon>Shouchella</taxon>
    </lineage>
</organism>
<reference evidence="2 3" key="1">
    <citation type="journal article" date="2014" name="Gene">
        <title>A comparative genomic analysis of the alkalitolerant soil bacterium Bacillus lehensis G1.</title>
        <authorList>
            <person name="Noor Y.M."/>
            <person name="Samsulrizal N.H."/>
            <person name="Jema'on N.A."/>
            <person name="Low K.O."/>
            <person name="Ramli A.N."/>
            <person name="Alias N.I."/>
            <person name="Damis S.I."/>
            <person name="Fuzi S.F."/>
            <person name="Isa M.N."/>
            <person name="Murad A.M."/>
            <person name="Raih M.F."/>
            <person name="Bakar F.D."/>
            <person name="Najimudin N."/>
            <person name="Mahadi N.M."/>
            <person name="Illias R.M."/>
        </authorList>
    </citation>
    <scope>NUCLEOTIDE SEQUENCE [LARGE SCALE GENOMIC DNA]</scope>
    <source>
        <strain evidence="2 3">G1</strain>
    </source>
</reference>
<evidence type="ECO:0000256" key="1">
    <source>
        <dbReference type="SAM" id="Phobius"/>
    </source>
</evidence>
<dbReference type="RefSeq" id="WP_038482314.1">
    <property type="nucleotide sequence ID" value="NZ_CP003923.1"/>
</dbReference>
<feature type="transmembrane region" description="Helical" evidence="1">
    <location>
        <begin position="14"/>
        <end position="33"/>
    </location>
</feature>
<keyword evidence="1" id="KW-1133">Transmembrane helix</keyword>
<dbReference type="STRING" id="1246626.BleG1_2891"/>
<name>A0A060M0A8_9BACI</name>
<dbReference type="EMBL" id="CP003923">
    <property type="protein sequence ID" value="AIC95455.1"/>
    <property type="molecule type" value="Genomic_DNA"/>
</dbReference>
<accession>A0A060M0A8</accession>
<gene>
    <name evidence="2" type="ORF">BleG1_2891</name>
</gene>
<evidence type="ECO:0000313" key="2">
    <source>
        <dbReference type="EMBL" id="AIC95455.1"/>
    </source>
</evidence>
<dbReference type="eggNOG" id="ENOG502ZH68">
    <property type="taxonomic scope" value="Bacteria"/>
</dbReference>
<keyword evidence="1" id="KW-0472">Membrane</keyword>
<proteinExistence type="predicted"/>
<feature type="transmembrane region" description="Helical" evidence="1">
    <location>
        <begin position="39"/>
        <end position="64"/>
    </location>
</feature>
<keyword evidence="3" id="KW-1185">Reference proteome</keyword>
<dbReference type="HOGENOM" id="CLU_1052345_0_0_9"/>
<sequence length="264" mass="31110">MEKNKEKFPHKKDFIYWVIILVAIIIFLFVWRINNHEEVVSQISLVGSVSSILLALIAIGYAFFQTNSTQLESKKMLELLEKMDIKVDELDEIKQGLSNMEGEFSNFKKNSQFQSTKLYEAIKSMPEKIDISPIYNYMEKEMRTKLTSENKEEIEKLYKDQFNIKIKSLFKLENELEAAILNYIDEELEVEESLSYRKLNELTQLAGLTNDERETAIEKFLAFGLIKKVFNIRKLKDDRKVRVPILIKNKEVKGIYRKEDEDEI</sequence>
<dbReference type="KEGG" id="ble:BleG1_2891"/>
<dbReference type="AlphaFoldDB" id="A0A060M0A8"/>
<dbReference type="Proteomes" id="UP000027142">
    <property type="component" value="Chromosome"/>
</dbReference>
<evidence type="ECO:0000313" key="3">
    <source>
        <dbReference type="Proteomes" id="UP000027142"/>
    </source>
</evidence>
<keyword evidence="1" id="KW-0812">Transmembrane</keyword>
<protein>
    <submittedName>
        <fullName evidence="2">Uncharacterized protein</fullName>
    </submittedName>
</protein>
<dbReference type="PATRIC" id="fig|1246626.3.peg.2877"/>